<reference evidence="1" key="1">
    <citation type="journal article" date="2023" name="Plant J.">
        <title>Genome sequences and population genomics provide insights into the demographic history, inbreeding, and mutation load of two 'living fossil' tree species of Dipteronia.</title>
        <authorList>
            <person name="Feng Y."/>
            <person name="Comes H.P."/>
            <person name="Chen J."/>
            <person name="Zhu S."/>
            <person name="Lu R."/>
            <person name="Zhang X."/>
            <person name="Li P."/>
            <person name="Qiu J."/>
            <person name="Olsen K.M."/>
            <person name="Qiu Y."/>
        </authorList>
    </citation>
    <scope>NUCLEOTIDE SEQUENCE</scope>
    <source>
        <strain evidence="1">NBL</strain>
    </source>
</reference>
<name>A0AAE0E7L3_9ROSI</name>
<dbReference type="EMBL" id="JANJYJ010000005">
    <property type="protein sequence ID" value="KAK3212423.1"/>
    <property type="molecule type" value="Genomic_DNA"/>
</dbReference>
<proteinExistence type="predicted"/>
<evidence type="ECO:0000313" key="2">
    <source>
        <dbReference type="Proteomes" id="UP001281410"/>
    </source>
</evidence>
<protein>
    <submittedName>
        <fullName evidence="1">Uncharacterized protein</fullName>
    </submittedName>
</protein>
<evidence type="ECO:0000313" key="1">
    <source>
        <dbReference type="EMBL" id="KAK3212423.1"/>
    </source>
</evidence>
<dbReference type="Proteomes" id="UP001281410">
    <property type="component" value="Unassembled WGS sequence"/>
</dbReference>
<organism evidence="1 2">
    <name type="scientific">Dipteronia sinensis</name>
    <dbReference type="NCBI Taxonomy" id="43782"/>
    <lineage>
        <taxon>Eukaryota</taxon>
        <taxon>Viridiplantae</taxon>
        <taxon>Streptophyta</taxon>
        <taxon>Embryophyta</taxon>
        <taxon>Tracheophyta</taxon>
        <taxon>Spermatophyta</taxon>
        <taxon>Magnoliopsida</taxon>
        <taxon>eudicotyledons</taxon>
        <taxon>Gunneridae</taxon>
        <taxon>Pentapetalae</taxon>
        <taxon>rosids</taxon>
        <taxon>malvids</taxon>
        <taxon>Sapindales</taxon>
        <taxon>Sapindaceae</taxon>
        <taxon>Hippocastanoideae</taxon>
        <taxon>Acereae</taxon>
        <taxon>Dipteronia</taxon>
    </lineage>
</organism>
<accession>A0AAE0E7L3</accession>
<gene>
    <name evidence="1" type="ORF">Dsin_017129</name>
</gene>
<keyword evidence="2" id="KW-1185">Reference proteome</keyword>
<sequence>MKIFVWNASGLGSSRTFNTLHFHKQEVKPEVMFLMETRCGHDKMEKWRVSLGYRGKLVIDSGENQETYACFGIVVLILVWCHTLKRISMCAFSDKLHKSGDLRVSMEIRFTRKEFTLGCC</sequence>
<comment type="caution">
    <text evidence="1">The sequence shown here is derived from an EMBL/GenBank/DDBJ whole genome shotgun (WGS) entry which is preliminary data.</text>
</comment>
<dbReference type="AlphaFoldDB" id="A0AAE0E7L3"/>